<dbReference type="AlphaFoldDB" id="A0AAU9W0S3"/>
<comment type="caution">
    <text evidence="6">The sequence shown here is derived from an EMBL/GenBank/DDBJ whole genome shotgun (WGS) entry which is preliminary data.</text>
</comment>
<dbReference type="PANTHER" id="PTHR16146">
    <property type="entry name" value="INTELECTIN"/>
    <property type="match status" value="1"/>
</dbReference>
<dbReference type="InterPro" id="IPR014716">
    <property type="entry name" value="Fibrinogen_a/b/g_C_1"/>
</dbReference>
<gene>
    <name evidence="6" type="ORF">PMEA_00031134</name>
</gene>
<evidence type="ECO:0000256" key="5">
    <source>
        <dbReference type="SAM" id="SignalP"/>
    </source>
</evidence>
<keyword evidence="5" id="KW-0732">Signal</keyword>
<evidence type="ECO:0000256" key="2">
    <source>
        <dbReference type="ARBA" id="ARBA00022734"/>
    </source>
</evidence>
<keyword evidence="3" id="KW-0106">Calcium</keyword>
<name>A0AAU9W0S3_9CNID</name>
<dbReference type="GO" id="GO:0070492">
    <property type="term" value="F:oligosaccharide binding"/>
    <property type="evidence" value="ECO:0007669"/>
    <property type="project" value="TreeGrafter"/>
</dbReference>
<keyword evidence="2" id="KW-0430">Lectin</keyword>
<protein>
    <recommendedName>
        <fullName evidence="8">Fibrinogen C-terminal domain-containing protein</fullName>
    </recommendedName>
</protein>
<keyword evidence="1" id="KW-0479">Metal-binding</keyword>
<keyword evidence="4" id="KW-1015">Disulfide bond</keyword>
<evidence type="ECO:0008006" key="8">
    <source>
        <dbReference type="Google" id="ProtNLM"/>
    </source>
</evidence>
<evidence type="ECO:0000256" key="4">
    <source>
        <dbReference type="ARBA" id="ARBA00023157"/>
    </source>
</evidence>
<sequence>MKVIAIIFLVHYVIYTDAGKGASKYCKTADAKLDELKEMIENLKCPCPEPPPEPPMSCKYGFEDGAKANKDYMLQVDEFTKLPVYCNMDGAGLGDCGGGGWTLVMKIDGAKSTFKYDSPFWSDKKEYEPSNGRNLDAGETKLPTYWSTSFTKICLGMKVGAESKFIVLNQEASSLHSLIADGQYRQTSLGREAWKNLISEASLQQKCNKEGFNVLSDVANHSKARIGIVGNNEDDCRTSDSRIGFGTAGYPDDTNSCGDVAKHGGDKGDKLIKAMGYIFVQ</sequence>
<dbReference type="PANTHER" id="PTHR16146:SF46">
    <property type="entry name" value="INTELECTIN-1A-RELATED"/>
    <property type="match status" value="1"/>
</dbReference>
<proteinExistence type="predicted"/>
<feature type="signal peptide" evidence="5">
    <location>
        <begin position="1"/>
        <end position="18"/>
    </location>
</feature>
<organism evidence="6 7">
    <name type="scientific">Pocillopora meandrina</name>
    <dbReference type="NCBI Taxonomy" id="46732"/>
    <lineage>
        <taxon>Eukaryota</taxon>
        <taxon>Metazoa</taxon>
        <taxon>Cnidaria</taxon>
        <taxon>Anthozoa</taxon>
        <taxon>Hexacorallia</taxon>
        <taxon>Scleractinia</taxon>
        <taxon>Astrocoeniina</taxon>
        <taxon>Pocilloporidae</taxon>
        <taxon>Pocillopora</taxon>
    </lineage>
</organism>
<reference evidence="6 7" key="1">
    <citation type="submission" date="2022-05" db="EMBL/GenBank/DDBJ databases">
        <authorList>
            <consortium name="Genoscope - CEA"/>
            <person name="William W."/>
        </authorList>
    </citation>
    <scope>NUCLEOTIDE SEQUENCE [LARGE SCALE GENOMIC DNA]</scope>
</reference>
<dbReference type="EMBL" id="CALNXJ010000007">
    <property type="protein sequence ID" value="CAH3044360.1"/>
    <property type="molecule type" value="Genomic_DNA"/>
</dbReference>
<evidence type="ECO:0000313" key="6">
    <source>
        <dbReference type="EMBL" id="CAH3044360.1"/>
    </source>
</evidence>
<dbReference type="GO" id="GO:0005615">
    <property type="term" value="C:extracellular space"/>
    <property type="evidence" value="ECO:0007669"/>
    <property type="project" value="TreeGrafter"/>
</dbReference>
<dbReference type="SUPFAM" id="SSF56496">
    <property type="entry name" value="Fibrinogen C-terminal domain-like"/>
    <property type="match status" value="1"/>
</dbReference>
<dbReference type="GO" id="GO:0046872">
    <property type="term" value="F:metal ion binding"/>
    <property type="evidence" value="ECO:0007669"/>
    <property type="project" value="UniProtKB-KW"/>
</dbReference>
<accession>A0AAU9W0S3</accession>
<evidence type="ECO:0000313" key="7">
    <source>
        <dbReference type="Proteomes" id="UP001159428"/>
    </source>
</evidence>
<keyword evidence="7" id="KW-1185">Reference proteome</keyword>
<dbReference type="InterPro" id="IPR036056">
    <property type="entry name" value="Fibrinogen-like_C"/>
</dbReference>
<feature type="chain" id="PRO_5043639433" description="Fibrinogen C-terminal domain-containing protein" evidence="5">
    <location>
        <begin position="19"/>
        <end position="281"/>
    </location>
</feature>
<dbReference type="Proteomes" id="UP001159428">
    <property type="component" value="Unassembled WGS sequence"/>
</dbReference>
<evidence type="ECO:0000256" key="3">
    <source>
        <dbReference type="ARBA" id="ARBA00022837"/>
    </source>
</evidence>
<dbReference type="Gene3D" id="3.90.215.10">
    <property type="entry name" value="Gamma Fibrinogen, chain A, domain 1"/>
    <property type="match status" value="1"/>
</dbReference>
<evidence type="ECO:0000256" key="1">
    <source>
        <dbReference type="ARBA" id="ARBA00022723"/>
    </source>
</evidence>